<dbReference type="Proteomes" id="UP000198589">
    <property type="component" value="Unassembled WGS sequence"/>
</dbReference>
<feature type="compositionally biased region" description="Low complexity" evidence="1">
    <location>
        <begin position="64"/>
        <end position="107"/>
    </location>
</feature>
<keyword evidence="3" id="KW-1185">Reference proteome</keyword>
<sequence>MPTPQGTPGLTWGEEMTSSSRTMAIRRVGSPGAAHAACPVSSSHAVWPGPVKSTVTNQPPAACASNPAVASSMPSPVSAAGPSRSGVPVSSGCTDSAGSVPSASGVVSAAAMPRTGWKVSWAVRPITSTASRGSVSPGSSTTMRRSPARTRVGSATPSASTRRRRTSSARSVASVSAVTVGESCASSTIWVPPRRSRPRVGAEVSTAAVAATSTASESRARTNRGRPWGADDFSLRREGEDTQRLQSAGPRGHVPTRRRAG</sequence>
<feature type="region of interest" description="Disordered" evidence="1">
    <location>
        <begin position="191"/>
        <end position="261"/>
    </location>
</feature>
<reference evidence="3" key="1">
    <citation type="submission" date="2016-10" db="EMBL/GenBank/DDBJ databases">
        <authorList>
            <person name="Varghese N."/>
            <person name="Submissions S."/>
        </authorList>
    </citation>
    <scope>NUCLEOTIDE SEQUENCE [LARGE SCALE GENOMIC DNA]</scope>
    <source>
        <strain evidence="3">DSM 46838</strain>
    </source>
</reference>
<evidence type="ECO:0000313" key="2">
    <source>
        <dbReference type="EMBL" id="SFE80611.1"/>
    </source>
</evidence>
<evidence type="ECO:0000313" key="3">
    <source>
        <dbReference type="Proteomes" id="UP000198589"/>
    </source>
</evidence>
<feature type="region of interest" description="Disordered" evidence="1">
    <location>
        <begin position="42"/>
        <end position="107"/>
    </location>
</feature>
<feature type="compositionally biased region" description="Low complexity" evidence="1">
    <location>
        <begin position="202"/>
        <end position="217"/>
    </location>
</feature>
<dbReference type="EMBL" id="FOND01000006">
    <property type="protein sequence ID" value="SFE80611.1"/>
    <property type="molecule type" value="Genomic_DNA"/>
</dbReference>
<organism evidence="2 3">
    <name type="scientific">Blastococcus tunisiensis</name>
    <dbReference type="NCBI Taxonomy" id="1798228"/>
    <lineage>
        <taxon>Bacteria</taxon>
        <taxon>Bacillati</taxon>
        <taxon>Actinomycetota</taxon>
        <taxon>Actinomycetes</taxon>
        <taxon>Geodermatophilales</taxon>
        <taxon>Geodermatophilaceae</taxon>
        <taxon>Blastococcus</taxon>
    </lineage>
</organism>
<name>A0A1I2DJX9_9ACTN</name>
<dbReference type="AlphaFoldDB" id="A0A1I2DJX9"/>
<accession>A0A1I2DJX9</accession>
<feature type="compositionally biased region" description="Basic and acidic residues" evidence="1">
    <location>
        <begin position="233"/>
        <end position="243"/>
    </location>
</feature>
<protein>
    <submittedName>
        <fullName evidence="2">Uncharacterized protein</fullName>
    </submittedName>
</protein>
<evidence type="ECO:0000256" key="1">
    <source>
        <dbReference type="SAM" id="MobiDB-lite"/>
    </source>
</evidence>
<feature type="compositionally biased region" description="Low complexity" evidence="1">
    <location>
        <begin position="168"/>
        <end position="178"/>
    </location>
</feature>
<feature type="compositionally biased region" description="Polar residues" evidence="1">
    <location>
        <begin position="126"/>
        <end position="144"/>
    </location>
</feature>
<feature type="region of interest" description="Disordered" evidence="1">
    <location>
        <begin position="121"/>
        <end position="178"/>
    </location>
</feature>
<gene>
    <name evidence="2" type="ORF">SAMN05216574_10621</name>
</gene>
<proteinExistence type="predicted"/>